<dbReference type="Proteomes" id="UP001501920">
    <property type="component" value="Chromosome 4"/>
</dbReference>
<dbReference type="OMA" id="LMPFMAH"/>
<evidence type="ECO:0000256" key="1">
    <source>
        <dbReference type="ARBA" id="ARBA00001973"/>
    </source>
</evidence>
<sequence>QKTCLLCGIMGVSPLLVPLALFLSHVLGALVDPTLPFSDYLYPGNSTMLQWGFDLVKNSILFDTVCFLKDRHAVRNSVPLLDKQQDYELVYLTEAYGQTVMKFRRSISACDENDCLITVMPVKLIYAYGETDNISFHGSHQGTKEVNLLKFMPRVSVPDSKYFDLTMTNFTVPAQNSHYHCKVMRNPALDRKYHIYRVEPLIDNLDLVHHLLLYRCPPIVTSPKEQACYTEEAQAECYQTVAAWGVGGGAFELPKVAGIPVGDDGGETFYRLEVHYNNQYETPSHVDNSDLLFYYTPQLWHCCDNATDFLSYGLCDAGYIPQVQEAAQDLQVFSVILHTHLAGRKVRVGQFSFLSGFKPHHRTESGFLKVTNYLLLSVDSGDCAILLLLDLRAAFDTADHNPFHQLFLTRHFFLKPTYAVFTKILTFTSVFLFWNLFLGESRIYTHSCPKGQTILF</sequence>
<keyword evidence="2" id="KW-1133">Transmembrane helix</keyword>
<dbReference type="GO" id="GO:0005615">
    <property type="term" value="C:extracellular space"/>
    <property type="evidence" value="ECO:0007669"/>
    <property type="project" value="TreeGrafter"/>
</dbReference>
<dbReference type="AlphaFoldDB" id="A0A3B4C915"/>
<dbReference type="InterPro" id="IPR045266">
    <property type="entry name" value="DOH_DOMON"/>
</dbReference>
<accession>A0A3B4C915</accession>
<dbReference type="Ensembl" id="ENSPNAT00000000625.2">
    <property type="protein sequence ID" value="ENSPNAP00000008153.2"/>
    <property type="gene ID" value="ENSPNAG00000002962.2"/>
</dbReference>
<dbReference type="InterPro" id="IPR000945">
    <property type="entry name" value="DBH-like"/>
</dbReference>
<dbReference type="PANTHER" id="PTHR10157">
    <property type="entry name" value="DOPAMINE BETA HYDROXYLASE RELATED"/>
    <property type="match status" value="1"/>
</dbReference>
<dbReference type="SUPFAM" id="SSF49742">
    <property type="entry name" value="PHM/PNGase F"/>
    <property type="match status" value="1"/>
</dbReference>
<organism evidence="4 5">
    <name type="scientific">Pygocentrus nattereri</name>
    <name type="common">Red-bellied piranha</name>
    <dbReference type="NCBI Taxonomy" id="42514"/>
    <lineage>
        <taxon>Eukaryota</taxon>
        <taxon>Metazoa</taxon>
        <taxon>Chordata</taxon>
        <taxon>Craniata</taxon>
        <taxon>Vertebrata</taxon>
        <taxon>Euteleostomi</taxon>
        <taxon>Actinopterygii</taxon>
        <taxon>Neopterygii</taxon>
        <taxon>Teleostei</taxon>
        <taxon>Ostariophysi</taxon>
        <taxon>Characiformes</taxon>
        <taxon>Characoidei</taxon>
        <taxon>Pygocentrus</taxon>
    </lineage>
</organism>
<proteinExistence type="predicted"/>
<evidence type="ECO:0000313" key="5">
    <source>
        <dbReference type="Proteomes" id="UP001501920"/>
    </source>
</evidence>
<dbReference type="GO" id="GO:0005507">
    <property type="term" value="F:copper ion binding"/>
    <property type="evidence" value="ECO:0007669"/>
    <property type="project" value="InterPro"/>
</dbReference>
<dbReference type="PANTHER" id="PTHR10157:SF41">
    <property type="entry name" value="DBH-LIKE MONOOXYGENASE PROTEIN 2 HOMOLOG"/>
    <property type="match status" value="1"/>
</dbReference>
<comment type="cofactor">
    <cofactor evidence="1">
        <name>Cu(2+)</name>
        <dbReference type="ChEBI" id="CHEBI:29036"/>
    </cofactor>
</comment>
<dbReference type="InterPro" id="IPR000323">
    <property type="entry name" value="Cu2_ascorb_mOase_N"/>
</dbReference>
<reference evidence="4" key="3">
    <citation type="submission" date="2025-09" db="UniProtKB">
        <authorList>
            <consortium name="Ensembl"/>
        </authorList>
    </citation>
    <scope>IDENTIFICATION</scope>
</reference>
<evidence type="ECO:0000256" key="2">
    <source>
        <dbReference type="SAM" id="Phobius"/>
    </source>
</evidence>
<dbReference type="GeneTree" id="ENSGT00530000063085"/>
<protein>
    <submittedName>
        <fullName evidence="4">Monooxygenase, DBH-like 1, like</fullName>
    </submittedName>
</protein>
<name>A0A3B4C915_PYGNA</name>
<dbReference type="CDD" id="cd09631">
    <property type="entry name" value="DOMON_DOH"/>
    <property type="match status" value="1"/>
</dbReference>
<dbReference type="Pfam" id="PF01082">
    <property type="entry name" value="Cu2_monooxygen"/>
    <property type="match status" value="1"/>
</dbReference>
<keyword evidence="2" id="KW-0812">Transmembrane</keyword>
<keyword evidence="2" id="KW-0472">Membrane</keyword>
<dbReference type="GO" id="GO:0030667">
    <property type="term" value="C:secretory granule membrane"/>
    <property type="evidence" value="ECO:0007669"/>
    <property type="project" value="TreeGrafter"/>
</dbReference>
<feature type="transmembrane region" description="Helical" evidence="2">
    <location>
        <begin position="418"/>
        <end position="437"/>
    </location>
</feature>
<dbReference type="InterPro" id="IPR036939">
    <property type="entry name" value="Cu2_ascorb_mOase_N_sf"/>
</dbReference>
<reference evidence="4" key="2">
    <citation type="submission" date="2025-08" db="UniProtKB">
        <authorList>
            <consortium name="Ensembl"/>
        </authorList>
    </citation>
    <scope>IDENTIFICATION</scope>
</reference>
<dbReference type="GO" id="GO:0042420">
    <property type="term" value="P:dopamine catabolic process"/>
    <property type="evidence" value="ECO:0007669"/>
    <property type="project" value="TreeGrafter"/>
</dbReference>
<keyword evidence="5" id="KW-1185">Reference proteome</keyword>
<dbReference type="GO" id="GO:0004500">
    <property type="term" value="F:dopamine beta-monooxygenase activity"/>
    <property type="evidence" value="ECO:0007669"/>
    <property type="project" value="InterPro"/>
</dbReference>
<evidence type="ECO:0000259" key="3">
    <source>
        <dbReference type="Pfam" id="PF01082"/>
    </source>
</evidence>
<dbReference type="GO" id="GO:0042421">
    <property type="term" value="P:norepinephrine biosynthetic process"/>
    <property type="evidence" value="ECO:0007669"/>
    <property type="project" value="TreeGrafter"/>
</dbReference>
<evidence type="ECO:0000313" key="4">
    <source>
        <dbReference type="Ensembl" id="ENSPNAP00000008153.2"/>
    </source>
</evidence>
<dbReference type="GO" id="GO:0006589">
    <property type="term" value="P:octopamine biosynthetic process"/>
    <property type="evidence" value="ECO:0007669"/>
    <property type="project" value="TreeGrafter"/>
</dbReference>
<reference evidence="4 5" key="1">
    <citation type="submission" date="2020-10" db="EMBL/GenBank/DDBJ databases">
        <title>Pygocentrus nattereri (red-bellied piranha) genome, fPygNat1, primary haplotype.</title>
        <authorList>
            <person name="Myers G."/>
            <person name="Meyer A."/>
            <person name="Karagic N."/>
            <person name="Pippel M."/>
            <person name="Winkler S."/>
            <person name="Tracey A."/>
            <person name="Wood J."/>
            <person name="Formenti G."/>
            <person name="Howe K."/>
            <person name="Fedrigo O."/>
            <person name="Jarvis E.D."/>
        </authorList>
    </citation>
    <scope>NUCLEOTIDE SEQUENCE [LARGE SCALE GENOMIC DNA]</scope>
</reference>
<feature type="domain" description="Copper type II ascorbate-dependent monooxygenase N-terminal" evidence="3">
    <location>
        <begin position="163"/>
        <end position="280"/>
    </location>
</feature>
<dbReference type="Gene3D" id="2.60.120.310">
    <property type="entry name" value="Copper type II, ascorbate-dependent monooxygenase, N-terminal domain"/>
    <property type="match status" value="1"/>
</dbReference>
<dbReference type="InterPro" id="IPR008977">
    <property type="entry name" value="PHM/PNGase_F_dom_sf"/>
</dbReference>